<dbReference type="GO" id="GO:0016829">
    <property type="term" value="F:lyase activity"/>
    <property type="evidence" value="ECO:0007669"/>
    <property type="project" value="UniProtKB-KW"/>
</dbReference>
<proteinExistence type="inferred from homology"/>
<dbReference type="PANTHER" id="PTHR30272">
    <property type="entry name" value="3-HYDROXYACYL-[ACYL-CARRIER-PROTEIN] DEHYDRATASE"/>
    <property type="match status" value="1"/>
</dbReference>
<protein>
    <submittedName>
        <fullName evidence="3">3-hydroxyacyl-[acyl-carrier-protein] dehydratase</fullName>
    </submittedName>
</protein>
<dbReference type="PANTHER" id="PTHR30272:SF1">
    <property type="entry name" value="3-HYDROXYACYL-[ACYL-CARRIER-PROTEIN] DEHYDRATASE"/>
    <property type="match status" value="1"/>
</dbReference>
<dbReference type="Proteomes" id="UP000214880">
    <property type="component" value="Unassembled WGS sequence"/>
</dbReference>
<dbReference type="Pfam" id="PF07977">
    <property type="entry name" value="FabA"/>
    <property type="match status" value="1"/>
</dbReference>
<accession>A0A1G9LTZ2</accession>
<evidence type="ECO:0000313" key="4">
    <source>
        <dbReference type="Proteomes" id="UP000214880"/>
    </source>
</evidence>
<evidence type="ECO:0000313" key="3">
    <source>
        <dbReference type="EMBL" id="SDL65426.1"/>
    </source>
</evidence>
<dbReference type="InterPro" id="IPR029069">
    <property type="entry name" value="HotDog_dom_sf"/>
</dbReference>
<gene>
    <name evidence="3" type="ORF">SAMN04488502_101467</name>
</gene>
<name>A0A1G9LTZ2_9FIRM</name>
<sequence length="158" mass="17367">MTETGRVIGFTELKEKYLPQRYPLLLLDRVTGFVPNEWIEATKAVTGNSPELVGHFPERAILPGSALMQSFSQLGIVFFKITNGALAEDEITVVSSFKIRLTTPIPPGEILTLRLEARRFSRGVGVFRGHCGMNGKIVAHASLTIAKAKLDSFVGIPW</sequence>
<comment type="similarity">
    <text evidence="1">Belongs to the thioester dehydratase family. FabZ subfamily.</text>
</comment>
<dbReference type="EMBL" id="FNHB01000001">
    <property type="protein sequence ID" value="SDL65426.1"/>
    <property type="molecule type" value="Genomic_DNA"/>
</dbReference>
<reference evidence="3 4" key="1">
    <citation type="submission" date="2016-10" db="EMBL/GenBank/DDBJ databases">
        <authorList>
            <person name="de Groot N.N."/>
        </authorList>
    </citation>
    <scope>NUCLEOTIDE SEQUENCE [LARGE SCALE GENOMIC DNA]</scope>
    <source>
        <strain evidence="3 4">DSM 1736</strain>
    </source>
</reference>
<keyword evidence="4" id="KW-1185">Reference proteome</keyword>
<dbReference type="Gene3D" id="3.10.129.10">
    <property type="entry name" value="Hotdog Thioesterase"/>
    <property type="match status" value="1"/>
</dbReference>
<evidence type="ECO:0000256" key="1">
    <source>
        <dbReference type="ARBA" id="ARBA00009174"/>
    </source>
</evidence>
<dbReference type="InterPro" id="IPR013114">
    <property type="entry name" value="FabA_FabZ"/>
</dbReference>
<dbReference type="RefSeq" id="WP_173812550.1">
    <property type="nucleotide sequence ID" value="NZ_FNHB01000001.1"/>
</dbReference>
<dbReference type="SUPFAM" id="SSF54637">
    <property type="entry name" value="Thioesterase/thiol ester dehydrase-isomerase"/>
    <property type="match status" value="1"/>
</dbReference>
<organism evidence="3 4">
    <name type="scientific">Dendrosporobacter quercicolus</name>
    <dbReference type="NCBI Taxonomy" id="146817"/>
    <lineage>
        <taxon>Bacteria</taxon>
        <taxon>Bacillati</taxon>
        <taxon>Bacillota</taxon>
        <taxon>Negativicutes</taxon>
        <taxon>Selenomonadales</taxon>
        <taxon>Sporomusaceae</taxon>
        <taxon>Dendrosporobacter</taxon>
    </lineage>
</organism>
<dbReference type="STRING" id="146817.SAMN04488502_101467"/>
<dbReference type="AlphaFoldDB" id="A0A1G9LTZ2"/>
<evidence type="ECO:0000256" key="2">
    <source>
        <dbReference type="ARBA" id="ARBA00023239"/>
    </source>
</evidence>
<keyword evidence="2" id="KW-0456">Lyase</keyword>